<sequence>MLWFIISMILLLVGAGFIAVALANGGDGMGSGLTTIVVAGLLMIPACLYSQDAGEVVVLKNMGGSIAGYSADAGFHGKLPWQSTVKYDTRNNVISYVAKGKEDYDGGSARGPQVTVNDKNGAQADIDIQVNYSLDPKYAMDLYKDYGKQTTFVKSVAAVDVRSVPREVSGRFDTIQLLTDRSKYTAAIQKALTAKWKGMGLRVEQVSVQEVRYPKSITSKYAEAQAAEIDKQKALNEQEVEKTKAETKRIKAQGEADANKVLNDSLTDNVLRQHYIDALQNADQLIVTPEGSNTLIQPK</sequence>
<feature type="domain" description="Band 7" evidence="3">
    <location>
        <begin position="46"/>
        <end position="225"/>
    </location>
</feature>
<reference evidence="4 5" key="1">
    <citation type="submission" date="2014-03" db="EMBL/GenBank/DDBJ databases">
        <title>Genomics of Bifidobacteria.</title>
        <authorList>
            <person name="Ventura M."/>
            <person name="Milani C."/>
            <person name="Lugli G.A."/>
        </authorList>
    </citation>
    <scope>NUCLEOTIDE SEQUENCE [LARGE SCALE GENOMIC DNA]</scope>
    <source>
        <strain evidence="4 5">LMG 21814</strain>
    </source>
</reference>
<dbReference type="Pfam" id="PF01145">
    <property type="entry name" value="Band_7"/>
    <property type="match status" value="1"/>
</dbReference>
<proteinExistence type="predicted"/>
<dbReference type="SMART" id="SM00244">
    <property type="entry name" value="PHB"/>
    <property type="match status" value="1"/>
</dbReference>
<gene>
    <name evidence="4" type="ORF">BLSS_0109</name>
</gene>
<keyword evidence="2" id="KW-0812">Transmembrane</keyword>
<dbReference type="SUPFAM" id="SSF117892">
    <property type="entry name" value="Band 7/SPFH domain"/>
    <property type="match status" value="1"/>
</dbReference>
<accession>A0A087BFK8</accession>
<dbReference type="GO" id="GO:0016020">
    <property type="term" value="C:membrane"/>
    <property type="evidence" value="ECO:0007669"/>
    <property type="project" value="InterPro"/>
</dbReference>
<feature type="transmembrane region" description="Helical" evidence="2">
    <location>
        <begin position="33"/>
        <end position="50"/>
    </location>
</feature>
<feature type="coiled-coil region" evidence="1">
    <location>
        <begin position="226"/>
        <end position="255"/>
    </location>
</feature>
<keyword evidence="2" id="KW-1133">Transmembrane helix</keyword>
<dbReference type="PANTHER" id="PTHR23222:SF0">
    <property type="entry name" value="PROHIBITIN 1"/>
    <property type="match status" value="1"/>
</dbReference>
<dbReference type="InterPro" id="IPR036013">
    <property type="entry name" value="Band_7/SPFH_dom_sf"/>
</dbReference>
<evidence type="ECO:0000313" key="4">
    <source>
        <dbReference type="EMBL" id="KFI69808.1"/>
    </source>
</evidence>
<dbReference type="InterPro" id="IPR000163">
    <property type="entry name" value="Prohibitin"/>
</dbReference>
<dbReference type="InterPro" id="IPR001107">
    <property type="entry name" value="Band_7"/>
</dbReference>
<dbReference type="Gene3D" id="3.30.479.30">
    <property type="entry name" value="Band 7 domain"/>
    <property type="match status" value="1"/>
</dbReference>
<dbReference type="AlphaFoldDB" id="A0A087BFK8"/>
<name>A0A087BFK8_BIFLN</name>
<keyword evidence="1" id="KW-0175">Coiled coil</keyword>
<keyword evidence="2" id="KW-0472">Membrane</keyword>
<dbReference type="PANTHER" id="PTHR23222">
    <property type="entry name" value="PROHIBITIN"/>
    <property type="match status" value="1"/>
</dbReference>
<organism evidence="4 5">
    <name type="scientific">Bifidobacterium longum subsp. suis</name>
    <dbReference type="NCBI Taxonomy" id="1695"/>
    <lineage>
        <taxon>Bacteria</taxon>
        <taxon>Bacillati</taxon>
        <taxon>Actinomycetota</taxon>
        <taxon>Actinomycetes</taxon>
        <taxon>Bifidobacteriales</taxon>
        <taxon>Bifidobacteriaceae</taxon>
        <taxon>Bifidobacterium</taxon>
    </lineage>
</organism>
<evidence type="ECO:0000259" key="3">
    <source>
        <dbReference type="SMART" id="SM00244"/>
    </source>
</evidence>
<dbReference type="CDD" id="cd03401">
    <property type="entry name" value="SPFH_prohibitin"/>
    <property type="match status" value="1"/>
</dbReference>
<protein>
    <submittedName>
        <fullName evidence="4">SPFH domain, Band 7 family protein</fullName>
    </submittedName>
</protein>
<dbReference type="Proteomes" id="UP000029024">
    <property type="component" value="Unassembled WGS sequence"/>
</dbReference>
<evidence type="ECO:0000256" key="2">
    <source>
        <dbReference type="SAM" id="Phobius"/>
    </source>
</evidence>
<comment type="caution">
    <text evidence="4">The sequence shown here is derived from an EMBL/GenBank/DDBJ whole genome shotgun (WGS) entry which is preliminary data.</text>
</comment>
<evidence type="ECO:0000313" key="5">
    <source>
        <dbReference type="Proteomes" id="UP000029024"/>
    </source>
</evidence>
<evidence type="ECO:0000256" key="1">
    <source>
        <dbReference type="SAM" id="Coils"/>
    </source>
</evidence>
<dbReference type="EMBL" id="JGZA01000015">
    <property type="protein sequence ID" value="KFI69808.1"/>
    <property type="molecule type" value="Genomic_DNA"/>
</dbReference>